<organism evidence="3">
    <name type="scientific">Zea mays</name>
    <name type="common">Maize</name>
    <dbReference type="NCBI Taxonomy" id="4577"/>
    <lineage>
        <taxon>Eukaryota</taxon>
        <taxon>Viridiplantae</taxon>
        <taxon>Streptophyta</taxon>
        <taxon>Embryophyta</taxon>
        <taxon>Tracheophyta</taxon>
        <taxon>Spermatophyta</taxon>
        <taxon>Magnoliopsida</taxon>
        <taxon>Liliopsida</taxon>
        <taxon>Poales</taxon>
        <taxon>Poaceae</taxon>
        <taxon>PACMAD clade</taxon>
        <taxon>Panicoideae</taxon>
        <taxon>Andropogonodae</taxon>
        <taxon>Andropogoneae</taxon>
        <taxon>Tripsacinae</taxon>
        <taxon>Zea</taxon>
    </lineage>
</organism>
<dbReference type="EnsemblPlants" id="Zm00001eb060190_T002">
    <property type="protein sequence ID" value="Zm00001eb060190_P002"/>
    <property type="gene ID" value="Zm00001eb060190"/>
</dbReference>
<dbReference type="GeneID" id="103644149"/>
<dbReference type="Proteomes" id="UP000007305">
    <property type="component" value="Chromosome 1"/>
</dbReference>
<dbReference type="InterPro" id="IPR001574">
    <property type="entry name" value="Ribosome_inactivat_prot"/>
</dbReference>
<dbReference type="InterPro" id="IPR046533">
    <property type="entry name" value="DUF6598"/>
</dbReference>
<evidence type="ECO:0000256" key="1">
    <source>
        <dbReference type="RuleBase" id="RU004915"/>
    </source>
</evidence>
<evidence type="ECO:0000313" key="4">
    <source>
        <dbReference type="EnsemblPlants" id="Zm00001eb060190_P002"/>
    </source>
</evidence>
<dbReference type="OrthoDB" id="618095at2759"/>
<dbReference type="SMR" id="A0A1D6L706"/>
<keyword evidence="6" id="KW-1267">Proteomics identification</keyword>
<accession>A0A1D6L706</accession>
<dbReference type="eggNOG" id="ENOG502S2GC">
    <property type="taxonomic scope" value="Eukaryota"/>
</dbReference>
<dbReference type="GO" id="GO:0017148">
    <property type="term" value="P:negative regulation of translation"/>
    <property type="evidence" value="ECO:0007669"/>
    <property type="project" value="UniProtKB-KW"/>
</dbReference>
<dbReference type="OMA" id="ENDWADI"/>
<feature type="domain" description="DUF6598" evidence="2">
    <location>
        <begin position="271"/>
        <end position="520"/>
    </location>
</feature>
<dbReference type="PRINTS" id="PR00396">
    <property type="entry name" value="SHIGARICIN"/>
</dbReference>
<dbReference type="PANTHER" id="PTHR33453:SF38">
    <property type="entry name" value="DUF6598 DOMAIN-CONTAINING PROTEIN"/>
    <property type="match status" value="1"/>
</dbReference>
<dbReference type="RefSeq" id="XP_008665567.1">
    <property type="nucleotide sequence ID" value="XM_008667345.4"/>
</dbReference>
<evidence type="ECO:0000313" key="3">
    <source>
        <dbReference type="EMBL" id="ONM10074.1"/>
    </source>
</evidence>
<protein>
    <recommendedName>
        <fullName evidence="2">DUF6598 domain-containing protein</fullName>
    </recommendedName>
</protein>
<keyword evidence="1" id="KW-0800">Toxin</keyword>
<dbReference type="InterPro" id="IPR036041">
    <property type="entry name" value="Ribosome-inact_prot_sf"/>
</dbReference>
<dbReference type="Pfam" id="PF00161">
    <property type="entry name" value="RIP"/>
    <property type="match status" value="1"/>
</dbReference>
<dbReference type="Gene3D" id="3.40.420.10">
    <property type="entry name" value="Ricin (A subunit), domain 1"/>
    <property type="match status" value="1"/>
</dbReference>
<reference evidence="4" key="2">
    <citation type="submission" date="2019-07" db="EMBL/GenBank/DDBJ databases">
        <authorList>
            <person name="Seetharam A."/>
            <person name="Woodhouse M."/>
            <person name="Cannon E."/>
        </authorList>
    </citation>
    <scope>NUCLEOTIDE SEQUENCE [LARGE SCALE GENOMIC DNA]</scope>
    <source>
        <strain evidence="4">cv. B73</strain>
    </source>
</reference>
<dbReference type="SUPFAM" id="SSF56371">
    <property type="entry name" value="Ribosome inactivating proteins (RIP)"/>
    <property type="match status" value="1"/>
</dbReference>
<gene>
    <name evidence="4" type="primary">LOC103644149</name>
    <name evidence="3" type="ORF">ZEAMMB73_Zm00001d034382</name>
</gene>
<dbReference type="AlphaFoldDB" id="A0A1D6L706"/>
<comment type="catalytic activity">
    <reaction evidence="1">
        <text>Endohydrolysis of the N-glycosidic bond at one specific adenosine on the 28S rRNA.</text>
        <dbReference type="EC" id="3.2.2.22"/>
    </reaction>
</comment>
<dbReference type="Gramene" id="Zm00001eb060190_T002">
    <property type="protein sequence ID" value="Zm00001eb060190_P002"/>
    <property type="gene ID" value="Zm00001eb060190"/>
</dbReference>
<dbReference type="Pfam" id="PF20241">
    <property type="entry name" value="DUF6598"/>
    <property type="match status" value="1"/>
</dbReference>
<keyword evidence="1" id="KW-0652">Protein synthesis inhibitor</keyword>
<evidence type="ECO:0000313" key="5">
    <source>
        <dbReference type="Proteomes" id="UP000007305"/>
    </source>
</evidence>
<evidence type="ECO:0000259" key="2">
    <source>
        <dbReference type="Pfam" id="PF20241"/>
    </source>
</evidence>
<dbReference type="PANTHER" id="PTHR33453">
    <property type="match status" value="1"/>
</dbReference>
<reference evidence="3 5" key="1">
    <citation type="submission" date="2015-12" db="EMBL/GenBank/DDBJ databases">
        <title>Update maize B73 reference genome by single molecule sequencing technologies.</title>
        <authorList>
            <consortium name="Maize Genome Sequencing Project"/>
            <person name="Ware D."/>
        </authorList>
    </citation>
    <scope>NUCLEOTIDE SEQUENCE [LARGE SCALE GENOMIC DNA]</scope>
    <source>
        <strain evidence="5">cv. B73</strain>
        <tissue evidence="3">Seedling</tissue>
    </source>
</reference>
<dbReference type="GO" id="GO:0030598">
    <property type="term" value="F:rRNA N-glycosylase activity"/>
    <property type="evidence" value="ECO:0007669"/>
    <property type="project" value="UniProtKB-EC"/>
</dbReference>
<comment type="similarity">
    <text evidence="1">Belongs to the ribosome-inactivating protein family.</text>
</comment>
<dbReference type="EMBL" id="CM007647">
    <property type="protein sequence ID" value="ONM10074.1"/>
    <property type="molecule type" value="Genomic_DNA"/>
</dbReference>
<dbReference type="STRING" id="4577.A0A1D6L706"/>
<dbReference type="GO" id="GO:0006952">
    <property type="term" value="P:defense response"/>
    <property type="evidence" value="ECO:0007669"/>
    <property type="project" value="UniProtKB-KW"/>
</dbReference>
<keyword evidence="1" id="KW-0378">Hydrolase</keyword>
<proteinExistence type="evidence at protein level"/>
<evidence type="ECO:0007829" key="6">
    <source>
        <dbReference type="PeptideAtlas" id="A0A1D6L706"/>
    </source>
</evidence>
<dbReference type="GO" id="GO:0090729">
    <property type="term" value="F:toxin activity"/>
    <property type="evidence" value="ECO:0007669"/>
    <property type="project" value="UniProtKB-KW"/>
</dbReference>
<dbReference type="PaxDb" id="4577-GRMZM2G035890_P01"/>
<sequence>MDVANKVGKQLKFDVSSKADRQRFNTTFIQEIRRELGDTSVMQEAFQLPPQTDTPSFQDLVLIAGESTATLRLRTDNLYVVGFRNQAGRWFEFRHENGGLPPIIPGATMLHFSGSYVGTNSLAPLNRPRDVNIGRHTIESAVHSLAQSTGEEDQRLKDWLRTLIVSFIESIRFNSVASAVAEALRNDQVNQLEEHHIHQIRNWSAISTALLAAANDVVQDPDTNLFSQFANECRIRNAYQAAITLGLVLVTARTNRRHPRAADTAALGLTLVEVVSVRILYIDGERPGDLYGTVRVVDSFGGVHVYDQPRGSAQSVYPGDNAKLVWPSRVVSAADDFVIDVHLMDRDTDPSPDDEVAKGMVAWNSRDALSSHRNVVTSQLITGEYGSAQVFYAVLTNAVVATVAVLLINGDDESVPDVYGSITARTDMSAASNSLQYQLFKRGQNQDVGVPANTYIPLNRKVVAAALGSPFKVDADLWDRDRDPSPDDQIALGSVSFNPRFVGTDNARITGKYGEIEVQVTWSSSVIQP</sequence>
<name>A0A1D6L706_MAIZE</name>
<keyword evidence="1" id="KW-0611">Plant defense</keyword>
<dbReference type="InterPro" id="IPR016138">
    <property type="entry name" value="Ribosome_inactivat_prot_sub1"/>
</dbReference>
<keyword evidence="5" id="KW-1185">Reference proteome</keyword>
<dbReference type="ExpressionAtlas" id="A0A1D6L706">
    <property type="expression patterns" value="baseline and differential"/>
</dbReference>
<dbReference type="KEGG" id="zma:103644149"/>
<dbReference type="InterPro" id="IPR017989">
    <property type="entry name" value="Ribosome_inactivat_1/2"/>
</dbReference>
<reference evidence="4" key="3">
    <citation type="submission" date="2021-05" db="UniProtKB">
        <authorList>
            <consortium name="EnsemblPlants"/>
        </authorList>
    </citation>
    <scope>IDENTIFICATION</scope>
    <source>
        <strain evidence="4">cv. B73</strain>
    </source>
</reference>